<dbReference type="GO" id="GO:0030145">
    <property type="term" value="F:manganese ion binding"/>
    <property type="evidence" value="ECO:0007669"/>
    <property type="project" value="InterPro"/>
</dbReference>
<keyword evidence="4" id="KW-0378">Hydrolase</keyword>
<dbReference type="AlphaFoldDB" id="A0A850H5P8"/>
<comment type="similarity">
    <text evidence="1">Belongs to the peptidase M17 family.</text>
</comment>
<evidence type="ECO:0000256" key="4">
    <source>
        <dbReference type="ARBA" id="ARBA00022801"/>
    </source>
</evidence>
<feature type="domain" description="Cytosol aminopeptidase" evidence="6">
    <location>
        <begin position="312"/>
        <end position="319"/>
    </location>
</feature>
<dbReference type="RefSeq" id="WP_176267761.1">
    <property type="nucleotide sequence ID" value="NZ_JABWGV010000003.1"/>
</dbReference>
<organism evidence="7 8">
    <name type="scientific">Qipengyuania atrilutea</name>
    <dbReference type="NCBI Taxonomy" id="2744473"/>
    <lineage>
        <taxon>Bacteria</taxon>
        <taxon>Pseudomonadati</taxon>
        <taxon>Pseudomonadota</taxon>
        <taxon>Alphaproteobacteria</taxon>
        <taxon>Sphingomonadales</taxon>
        <taxon>Erythrobacteraceae</taxon>
        <taxon>Qipengyuania</taxon>
    </lineage>
</organism>
<dbReference type="Proteomes" id="UP000561438">
    <property type="component" value="Unassembled WGS sequence"/>
</dbReference>
<keyword evidence="2 7" id="KW-0031">Aminopeptidase</keyword>
<protein>
    <submittedName>
        <fullName evidence="7">Leucyl aminopeptidase family protein</fullName>
    </submittedName>
</protein>
<reference evidence="7 8" key="1">
    <citation type="submission" date="2020-06" db="EMBL/GenBank/DDBJ databases">
        <title>Altererythrobacter sp. HHU K3-1.</title>
        <authorList>
            <person name="Zhang D."/>
            <person name="Xue H."/>
        </authorList>
    </citation>
    <scope>NUCLEOTIDE SEQUENCE [LARGE SCALE GENOMIC DNA]</scope>
    <source>
        <strain evidence="7 8">HHU K3-1</strain>
    </source>
</reference>
<dbReference type="Gene3D" id="3.40.630.10">
    <property type="entry name" value="Zn peptidases"/>
    <property type="match status" value="1"/>
</dbReference>
<keyword evidence="3" id="KW-0645">Protease</keyword>
<dbReference type="Pfam" id="PF00883">
    <property type="entry name" value="Peptidase_M17"/>
    <property type="match status" value="1"/>
</dbReference>
<evidence type="ECO:0000256" key="5">
    <source>
        <dbReference type="ARBA" id="ARBA00023211"/>
    </source>
</evidence>
<keyword evidence="8" id="KW-1185">Reference proteome</keyword>
<keyword evidence="5" id="KW-0464">Manganese</keyword>
<evidence type="ECO:0000313" key="7">
    <source>
        <dbReference type="EMBL" id="NVD45492.1"/>
    </source>
</evidence>
<evidence type="ECO:0000256" key="3">
    <source>
        <dbReference type="ARBA" id="ARBA00022670"/>
    </source>
</evidence>
<dbReference type="PROSITE" id="PS00631">
    <property type="entry name" value="CYTOSOL_AP"/>
    <property type="match status" value="1"/>
</dbReference>
<dbReference type="InterPro" id="IPR043472">
    <property type="entry name" value="Macro_dom-like"/>
</dbReference>
<gene>
    <name evidence="7" type="ORF">HUV48_10785</name>
</gene>
<evidence type="ECO:0000256" key="2">
    <source>
        <dbReference type="ARBA" id="ARBA00022438"/>
    </source>
</evidence>
<dbReference type="PANTHER" id="PTHR11963:SF20">
    <property type="entry name" value="PEPTIDASE B"/>
    <property type="match status" value="1"/>
</dbReference>
<evidence type="ECO:0000256" key="1">
    <source>
        <dbReference type="ARBA" id="ARBA00009528"/>
    </source>
</evidence>
<dbReference type="GO" id="GO:0006508">
    <property type="term" value="P:proteolysis"/>
    <property type="evidence" value="ECO:0007669"/>
    <property type="project" value="UniProtKB-KW"/>
</dbReference>
<dbReference type="PRINTS" id="PR00481">
    <property type="entry name" value="LAMNOPPTDASE"/>
</dbReference>
<dbReference type="InterPro" id="IPR011356">
    <property type="entry name" value="Leucine_aapep/pepB"/>
</dbReference>
<dbReference type="Pfam" id="PF21337">
    <property type="entry name" value="Peptidase_M17_N_1"/>
    <property type="match status" value="1"/>
</dbReference>
<sequence>MSEKTPLIEADRGQDAKAIHLVNSDGFSEWAKSLTGTQRAVLEAQKFTGGGYQVGIVPDDDGWFAVGGVANPKSLSSWCLAKLAEELPAGTYRLAEDEIDKGVAPALFGWITAQYRFDRYTKDDDATDPRIFLTKQVSAIDTAVIEAEAELLVRDLINTPAEDMGPAALEEEAERLAKRYSASLEVTRGDTLEQNYPMIHAVGRAAARHHAPRLLHLTWGKETDPIIAVVGKGVCFDSGGLDVKSASGMMLMKKDMGGAAHAIALAQLIMEAKLPVRLHLLVPAVENAISGNSFRPGDVLKSRKGITVEIGNTDAEGRLILGDALTRASEEKPELLIDFATLTGAARVALGPDFPALMTRKDETAEDLIKAGREHDDAPWRMPLPEAYAEWLKSDIADTNNAHGNSYAGASVAGLFLDKFVGEGIEWAHFDTFGWRPFPKPGRSKGGAAYGLRAAYHMLRARYATN</sequence>
<dbReference type="PANTHER" id="PTHR11963">
    <property type="entry name" value="LEUCINE AMINOPEPTIDASE-RELATED"/>
    <property type="match status" value="1"/>
</dbReference>
<dbReference type="CDD" id="cd00433">
    <property type="entry name" value="Peptidase_M17"/>
    <property type="match status" value="1"/>
</dbReference>
<dbReference type="GO" id="GO:0005737">
    <property type="term" value="C:cytoplasm"/>
    <property type="evidence" value="ECO:0007669"/>
    <property type="project" value="InterPro"/>
</dbReference>
<dbReference type="InterPro" id="IPR000819">
    <property type="entry name" value="Peptidase_M17_C"/>
</dbReference>
<dbReference type="SUPFAM" id="SSF53187">
    <property type="entry name" value="Zn-dependent exopeptidases"/>
    <property type="match status" value="1"/>
</dbReference>
<evidence type="ECO:0000313" key="8">
    <source>
        <dbReference type="Proteomes" id="UP000561438"/>
    </source>
</evidence>
<name>A0A850H5P8_9SPHN</name>
<proteinExistence type="inferred from homology"/>
<evidence type="ECO:0000259" key="6">
    <source>
        <dbReference type="PROSITE" id="PS00631"/>
    </source>
</evidence>
<dbReference type="InterPro" id="IPR048816">
    <property type="entry name" value="Peptidase_M17_N_1"/>
</dbReference>
<dbReference type="GO" id="GO:0070006">
    <property type="term" value="F:metalloaminopeptidase activity"/>
    <property type="evidence" value="ECO:0007669"/>
    <property type="project" value="InterPro"/>
</dbReference>
<dbReference type="Gene3D" id="3.40.220.10">
    <property type="entry name" value="Leucine Aminopeptidase, subunit E, domain 1"/>
    <property type="match status" value="1"/>
</dbReference>
<comment type="caution">
    <text evidence="7">The sequence shown here is derived from an EMBL/GenBank/DDBJ whole genome shotgun (WGS) entry which is preliminary data.</text>
</comment>
<dbReference type="EMBL" id="JABWGV010000003">
    <property type="protein sequence ID" value="NVD45492.1"/>
    <property type="molecule type" value="Genomic_DNA"/>
</dbReference>
<accession>A0A850H5P8</accession>